<evidence type="ECO:0000256" key="7">
    <source>
        <dbReference type="SAM" id="MobiDB-lite"/>
    </source>
</evidence>
<dbReference type="Proteomes" id="UP000242188">
    <property type="component" value="Unassembled WGS sequence"/>
</dbReference>
<reference evidence="11 12" key="1">
    <citation type="journal article" date="2017" name="Nat. Ecol. Evol.">
        <title>Scallop genome provides insights into evolution of bilaterian karyotype and development.</title>
        <authorList>
            <person name="Wang S."/>
            <person name="Zhang J."/>
            <person name="Jiao W."/>
            <person name="Li J."/>
            <person name="Xun X."/>
            <person name="Sun Y."/>
            <person name="Guo X."/>
            <person name="Huan P."/>
            <person name="Dong B."/>
            <person name="Zhang L."/>
            <person name="Hu X."/>
            <person name="Sun X."/>
            <person name="Wang J."/>
            <person name="Zhao C."/>
            <person name="Wang Y."/>
            <person name="Wang D."/>
            <person name="Huang X."/>
            <person name="Wang R."/>
            <person name="Lv J."/>
            <person name="Li Y."/>
            <person name="Zhang Z."/>
            <person name="Liu B."/>
            <person name="Lu W."/>
            <person name="Hui Y."/>
            <person name="Liang J."/>
            <person name="Zhou Z."/>
            <person name="Hou R."/>
            <person name="Li X."/>
            <person name="Liu Y."/>
            <person name="Li H."/>
            <person name="Ning X."/>
            <person name="Lin Y."/>
            <person name="Zhao L."/>
            <person name="Xing Q."/>
            <person name="Dou J."/>
            <person name="Li Y."/>
            <person name="Mao J."/>
            <person name="Guo H."/>
            <person name="Dou H."/>
            <person name="Li T."/>
            <person name="Mu C."/>
            <person name="Jiang W."/>
            <person name="Fu Q."/>
            <person name="Fu X."/>
            <person name="Miao Y."/>
            <person name="Liu J."/>
            <person name="Yu Q."/>
            <person name="Li R."/>
            <person name="Liao H."/>
            <person name="Li X."/>
            <person name="Kong Y."/>
            <person name="Jiang Z."/>
            <person name="Chourrout D."/>
            <person name="Li R."/>
            <person name="Bao Z."/>
        </authorList>
    </citation>
    <scope>NUCLEOTIDE SEQUENCE [LARGE SCALE GENOMIC DNA]</scope>
    <source>
        <strain evidence="11 12">PY_sf001</strain>
    </source>
</reference>
<evidence type="ECO:0000259" key="8">
    <source>
        <dbReference type="Pfam" id="PF06278"/>
    </source>
</evidence>
<dbReference type="GO" id="GO:0003682">
    <property type="term" value="F:chromatin binding"/>
    <property type="evidence" value="ECO:0007669"/>
    <property type="project" value="TreeGrafter"/>
</dbReference>
<dbReference type="AlphaFoldDB" id="A0A210Q4P8"/>
<dbReference type="InterPro" id="IPR031739">
    <property type="entry name" value="Ncaph2"/>
</dbReference>
<feature type="region of interest" description="Disordered" evidence="7">
    <location>
        <begin position="412"/>
        <end position="443"/>
    </location>
</feature>
<dbReference type="Pfam" id="PF16858">
    <property type="entry name" value="CNDH2_C"/>
    <property type="match status" value="1"/>
</dbReference>
<evidence type="ECO:0000256" key="2">
    <source>
        <dbReference type="ARBA" id="ARBA00007844"/>
    </source>
</evidence>
<feature type="domain" description="Condensin-2 complex subunit H2 C-terminal" evidence="9">
    <location>
        <begin position="492"/>
        <end position="618"/>
    </location>
</feature>
<keyword evidence="12" id="KW-1185">Reference proteome</keyword>
<dbReference type="PANTHER" id="PTHR14324">
    <property type="entry name" value="CONDENSIN-2 COMPLEX SUBUNIT H2"/>
    <property type="match status" value="1"/>
</dbReference>
<feature type="region of interest" description="Disordered" evidence="7">
    <location>
        <begin position="218"/>
        <end position="296"/>
    </location>
</feature>
<organism evidence="11 12">
    <name type="scientific">Mizuhopecten yessoensis</name>
    <name type="common">Japanese scallop</name>
    <name type="synonym">Patinopecten yessoensis</name>
    <dbReference type="NCBI Taxonomy" id="6573"/>
    <lineage>
        <taxon>Eukaryota</taxon>
        <taxon>Metazoa</taxon>
        <taxon>Spiralia</taxon>
        <taxon>Lophotrochozoa</taxon>
        <taxon>Mollusca</taxon>
        <taxon>Bivalvia</taxon>
        <taxon>Autobranchia</taxon>
        <taxon>Pteriomorphia</taxon>
        <taxon>Pectinida</taxon>
        <taxon>Pectinoidea</taxon>
        <taxon>Pectinidae</taxon>
        <taxon>Mizuhopecten</taxon>
    </lineage>
</organism>
<comment type="caution">
    <text evidence="11">The sequence shown here is derived from an EMBL/GenBank/DDBJ whole genome shotgun (WGS) entry which is preliminary data.</text>
</comment>
<dbReference type="InterPro" id="IPR031719">
    <property type="entry name" value="H2_M"/>
</dbReference>
<evidence type="ECO:0000313" key="11">
    <source>
        <dbReference type="EMBL" id="OWF43720.1"/>
    </source>
</evidence>
<dbReference type="STRING" id="6573.A0A210Q4P8"/>
<evidence type="ECO:0000259" key="9">
    <source>
        <dbReference type="Pfam" id="PF16858"/>
    </source>
</evidence>
<evidence type="ECO:0000256" key="1">
    <source>
        <dbReference type="ARBA" id="ARBA00004123"/>
    </source>
</evidence>
<protein>
    <recommendedName>
        <fullName evidence="3">Condensin-2 complex subunit H2</fullName>
    </recommendedName>
    <alternativeName>
        <fullName evidence="6">Non-SMC condensin II complex subunit H2</fullName>
    </alternativeName>
</protein>
<evidence type="ECO:0000256" key="3">
    <source>
        <dbReference type="ARBA" id="ARBA00016903"/>
    </source>
</evidence>
<comment type="similarity">
    <text evidence="2">Belongs to the CND2 H2 (condensin-2 subunit 2) family.</text>
</comment>
<dbReference type="Pfam" id="PF06278">
    <property type="entry name" value="CNDH2_N"/>
    <property type="match status" value="1"/>
</dbReference>
<gene>
    <name evidence="11" type="ORF">KP79_PYT01828</name>
</gene>
<dbReference type="PANTHER" id="PTHR14324:SF3">
    <property type="entry name" value="CONDENSIN-2 COMPLEX SUBUNIT H2"/>
    <property type="match status" value="1"/>
</dbReference>
<name>A0A210Q4P8_MIZYE</name>
<dbReference type="GO" id="GO:0000796">
    <property type="term" value="C:condensin complex"/>
    <property type="evidence" value="ECO:0007669"/>
    <property type="project" value="TreeGrafter"/>
</dbReference>
<evidence type="ECO:0000313" key="12">
    <source>
        <dbReference type="Proteomes" id="UP000242188"/>
    </source>
</evidence>
<keyword evidence="5" id="KW-0539">Nucleus</keyword>
<evidence type="ECO:0000259" key="10">
    <source>
        <dbReference type="Pfam" id="PF16869"/>
    </source>
</evidence>
<evidence type="ECO:0000256" key="6">
    <source>
        <dbReference type="ARBA" id="ARBA00030479"/>
    </source>
</evidence>
<comment type="subcellular location">
    <subcellularLocation>
        <location evidence="1">Nucleus</location>
    </subcellularLocation>
</comment>
<feature type="compositionally biased region" description="Basic and acidic residues" evidence="7">
    <location>
        <begin position="283"/>
        <end position="292"/>
    </location>
</feature>
<evidence type="ECO:0000256" key="4">
    <source>
        <dbReference type="ARBA" id="ARBA00023067"/>
    </source>
</evidence>
<feature type="domain" description="Condensin II complex subunit H2 N-terminal" evidence="8">
    <location>
        <begin position="16"/>
        <end position="130"/>
    </location>
</feature>
<sequence length="629" mass="71555">MVVQQSQTQNIDAMAKFCSMLQPIRDLTKNWDVDIAGNLEDYLEELEHITVAFDRGLVTMNFAEAAMVIQGSACVYSKKVEYLYTLVHQVLDLLANKKKQAKASSVDDEGHDEDAHFNDGTDEFLSLDDIQEHTNIWIKEDSYGCKVVQPMPQMPLCLIPLEDGEKGDNPLLSKTGEVLGSRNDFRMNTSSVHQSGILLLDMYHYTLIDRSINMATSSLQGQGHSPVTPHETDVAEEPPMAEDVPMDDPSGDDNNEHMFDVPNDEVDGAPPKSDVPPVQTETLKAESEELRRSERRAKTVRIVPPKPKVDHWDLLDQHEALAQTEKAFKKSKTFKIPECVQDVTKKRKRKTQMKKPKLQPLSDFITGAFSHKSKFPKNPRKVPVFIEFEQQYWIEYKRRQSILREQRKSLSREVLEEDQEDEDVNQNDEPDNIDMGVDKLDDGDDLDDDAPLVDDNLFNAIESAFSLQPVDTASPSRSEHCGFPVGDIVTDYEELVRQHVEQYMASAQEYAQITELSQRVAEWEDKVIPKLEEEDSHEPFDINKYGTKVLNNLSKDTVVPFKCVATGKPPFEICRLFLSSLMLANTENVKIVQKGYLEEGIDMFEMRLLSTTRMFEQLEEYQAPSLAAS</sequence>
<dbReference type="GO" id="GO:0010032">
    <property type="term" value="P:meiotic chromosome condensation"/>
    <property type="evidence" value="ECO:0007669"/>
    <property type="project" value="TreeGrafter"/>
</dbReference>
<feature type="domain" description="Condensin II complex subunit H2 middle" evidence="10">
    <location>
        <begin position="154"/>
        <end position="248"/>
    </location>
</feature>
<feature type="compositionally biased region" description="Acidic residues" evidence="7">
    <location>
        <begin position="234"/>
        <end position="253"/>
    </location>
</feature>
<accession>A0A210Q4P8</accession>
<evidence type="ECO:0000256" key="5">
    <source>
        <dbReference type="ARBA" id="ARBA00023242"/>
    </source>
</evidence>
<feature type="compositionally biased region" description="Acidic residues" evidence="7">
    <location>
        <begin position="415"/>
        <end position="432"/>
    </location>
</feature>
<dbReference type="OrthoDB" id="10038475at2759"/>
<dbReference type="Pfam" id="PF16869">
    <property type="entry name" value="CNDH2_M"/>
    <property type="match status" value="1"/>
</dbReference>
<dbReference type="GO" id="GO:0005634">
    <property type="term" value="C:nucleus"/>
    <property type="evidence" value="ECO:0007669"/>
    <property type="project" value="UniProtKB-SubCell"/>
</dbReference>
<keyword evidence="4" id="KW-0226">DNA condensation</keyword>
<dbReference type="InterPro" id="IPR031737">
    <property type="entry name" value="CNDH2_C"/>
</dbReference>
<dbReference type="InterPro" id="IPR009378">
    <property type="entry name" value="H2_N"/>
</dbReference>
<proteinExistence type="inferred from homology"/>
<dbReference type="EMBL" id="NEDP02005022">
    <property type="protein sequence ID" value="OWF43720.1"/>
    <property type="molecule type" value="Genomic_DNA"/>
</dbReference>
<dbReference type="GO" id="GO:0051306">
    <property type="term" value="P:mitotic sister chromatid separation"/>
    <property type="evidence" value="ECO:0007669"/>
    <property type="project" value="TreeGrafter"/>
</dbReference>